<dbReference type="SUPFAM" id="SSF49265">
    <property type="entry name" value="Fibronectin type III"/>
    <property type="match status" value="8"/>
</dbReference>
<dbReference type="GO" id="GO:0032502">
    <property type="term" value="P:developmental process"/>
    <property type="evidence" value="ECO:0007669"/>
    <property type="project" value="UniProtKB-ARBA"/>
</dbReference>
<feature type="domain" description="Fibronectin type-III" evidence="17">
    <location>
        <begin position="132"/>
        <end position="215"/>
    </location>
</feature>
<organism evidence="18 19">
    <name type="scientific">Cyprinus carpio carpio</name>
    <dbReference type="NCBI Taxonomy" id="630221"/>
    <lineage>
        <taxon>Eukaryota</taxon>
        <taxon>Metazoa</taxon>
        <taxon>Chordata</taxon>
        <taxon>Craniata</taxon>
        <taxon>Vertebrata</taxon>
        <taxon>Euteleostomi</taxon>
        <taxon>Actinopterygii</taxon>
        <taxon>Neopterygii</taxon>
        <taxon>Teleostei</taxon>
        <taxon>Ostariophysi</taxon>
        <taxon>Cypriniformes</taxon>
        <taxon>Cyprinidae</taxon>
        <taxon>Cyprininae</taxon>
        <taxon>Cyprinus</taxon>
    </lineage>
</organism>
<dbReference type="InterPro" id="IPR000242">
    <property type="entry name" value="PTP_cat"/>
</dbReference>
<dbReference type="SMART" id="SM00194">
    <property type="entry name" value="PTPc"/>
    <property type="match status" value="1"/>
</dbReference>
<comment type="catalytic activity">
    <reaction evidence="12">
        <text>O-phospho-L-tyrosyl-[protein] + H2O = L-tyrosyl-[protein] + phosphate</text>
        <dbReference type="Rhea" id="RHEA:10684"/>
        <dbReference type="Rhea" id="RHEA-COMP:10136"/>
        <dbReference type="Rhea" id="RHEA-COMP:20101"/>
        <dbReference type="ChEBI" id="CHEBI:15377"/>
        <dbReference type="ChEBI" id="CHEBI:43474"/>
        <dbReference type="ChEBI" id="CHEBI:46858"/>
        <dbReference type="ChEBI" id="CHEBI:61978"/>
        <dbReference type="EC" id="3.1.3.48"/>
    </reaction>
</comment>
<evidence type="ECO:0000256" key="14">
    <source>
        <dbReference type="SAM" id="SignalP"/>
    </source>
</evidence>
<keyword evidence="4 14" id="KW-0732">Signal</keyword>
<feature type="domain" description="Fibronectin type-III" evidence="17">
    <location>
        <begin position="1000"/>
        <end position="1088"/>
    </location>
</feature>
<keyword evidence="9 13" id="KW-0472">Membrane</keyword>
<keyword evidence="19" id="KW-1185">Reference proteome</keyword>
<dbReference type="Gene3D" id="2.60.40.10">
    <property type="entry name" value="Immunoglobulins"/>
    <property type="match status" value="13"/>
</dbReference>
<dbReference type="PROSITE" id="PS00383">
    <property type="entry name" value="TYR_PHOSPHATASE_1"/>
    <property type="match status" value="1"/>
</dbReference>
<feature type="domain" description="Fibronectin type-III" evidence="17">
    <location>
        <begin position="560"/>
        <end position="654"/>
    </location>
</feature>
<dbReference type="InterPro" id="IPR000387">
    <property type="entry name" value="Tyr_Pase_dom"/>
</dbReference>
<evidence type="ECO:0000256" key="1">
    <source>
        <dbReference type="ARBA" id="ARBA00004479"/>
    </source>
</evidence>
<evidence type="ECO:0000256" key="7">
    <source>
        <dbReference type="ARBA" id="ARBA00022912"/>
    </source>
</evidence>
<evidence type="ECO:0000256" key="4">
    <source>
        <dbReference type="ARBA" id="ARBA00022729"/>
    </source>
</evidence>
<keyword evidence="8 13" id="KW-1133">Transmembrane helix</keyword>
<feature type="domain" description="Tyrosine-protein phosphatase" evidence="15">
    <location>
        <begin position="1478"/>
        <end position="1734"/>
    </location>
</feature>
<proteinExistence type="inferred from homology"/>
<evidence type="ECO:0000256" key="2">
    <source>
        <dbReference type="ARBA" id="ARBA00013064"/>
    </source>
</evidence>
<evidence type="ECO:0000256" key="11">
    <source>
        <dbReference type="ARBA" id="ARBA00025789"/>
    </source>
</evidence>
<evidence type="ECO:0000313" key="19">
    <source>
        <dbReference type="Proteomes" id="UP001108240"/>
    </source>
</evidence>
<dbReference type="InterPro" id="IPR016130">
    <property type="entry name" value="Tyr_Pase_AS"/>
</dbReference>
<evidence type="ECO:0000256" key="3">
    <source>
        <dbReference type="ARBA" id="ARBA00022692"/>
    </source>
</evidence>
<dbReference type="Pfam" id="PF18861">
    <property type="entry name" value="PTP_tm"/>
    <property type="match status" value="1"/>
</dbReference>
<dbReference type="PRINTS" id="PR00700">
    <property type="entry name" value="PRTYPHPHTASE"/>
</dbReference>
<dbReference type="GO" id="GO:0016020">
    <property type="term" value="C:membrane"/>
    <property type="evidence" value="ECO:0007669"/>
    <property type="project" value="UniProtKB-SubCell"/>
</dbReference>
<dbReference type="PROSITE" id="PS50853">
    <property type="entry name" value="FN3"/>
    <property type="match status" value="9"/>
</dbReference>
<dbReference type="SUPFAM" id="SSF52799">
    <property type="entry name" value="(Phosphotyrosine protein) phosphatases II"/>
    <property type="match status" value="1"/>
</dbReference>
<feature type="signal peptide" evidence="14">
    <location>
        <begin position="1"/>
        <end position="29"/>
    </location>
</feature>
<dbReference type="GeneTree" id="ENSGT00940000156870"/>
<dbReference type="Pfam" id="PF00041">
    <property type="entry name" value="fn3"/>
    <property type="match status" value="8"/>
</dbReference>
<dbReference type="OMA" id="LNWIKPV"/>
<dbReference type="GO" id="GO:0043235">
    <property type="term" value="C:receptor complex"/>
    <property type="evidence" value="ECO:0007669"/>
    <property type="project" value="TreeGrafter"/>
</dbReference>
<dbReference type="InterPro" id="IPR003595">
    <property type="entry name" value="Tyr_Pase_cat"/>
</dbReference>
<dbReference type="PANTHER" id="PTHR46957">
    <property type="entry name" value="CYTOKINE RECEPTOR"/>
    <property type="match status" value="1"/>
</dbReference>
<feature type="chain" id="PRO_5039938529" description="protein-tyrosine-phosphatase" evidence="14">
    <location>
        <begin position="30"/>
        <end position="1772"/>
    </location>
</feature>
<keyword evidence="6" id="KW-0378">Hydrolase</keyword>
<reference evidence="18" key="1">
    <citation type="submission" date="2025-08" db="UniProtKB">
        <authorList>
            <consortium name="Ensembl"/>
        </authorList>
    </citation>
    <scope>IDENTIFICATION</scope>
</reference>
<evidence type="ECO:0000256" key="13">
    <source>
        <dbReference type="SAM" id="Phobius"/>
    </source>
</evidence>
<feature type="domain" description="Fibronectin type-III" evidence="17">
    <location>
        <begin position="303"/>
        <end position="395"/>
    </location>
</feature>
<reference evidence="18" key="2">
    <citation type="submission" date="2025-09" db="UniProtKB">
        <authorList>
            <consortium name="Ensembl"/>
        </authorList>
    </citation>
    <scope>IDENTIFICATION</scope>
</reference>
<dbReference type="CDD" id="cd14615">
    <property type="entry name" value="R-PTPc-J"/>
    <property type="match status" value="1"/>
</dbReference>
<dbReference type="InterPro" id="IPR041201">
    <property type="entry name" value="PTPRJ_TM"/>
</dbReference>
<evidence type="ECO:0000256" key="12">
    <source>
        <dbReference type="ARBA" id="ARBA00051722"/>
    </source>
</evidence>
<dbReference type="InterPro" id="IPR003961">
    <property type="entry name" value="FN3_dom"/>
</dbReference>
<evidence type="ECO:0000256" key="8">
    <source>
        <dbReference type="ARBA" id="ARBA00022989"/>
    </source>
</evidence>
<dbReference type="PROSITE" id="PS50055">
    <property type="entry name" value="TYR_PHOSPHATASE_PTP"/>
    <property type="match status" value="1"/>
</dbReference>
<evidence type="ECO:0000259" key="16">
    <source>
        <dbReference type="PROSITE" id="PS50056"/>
    </source>
</evidence>
<dbReference type="InterPro" id="IPR050713">
    <property type="entry name" value="RTP_Phos/Ushers"/>
</dbReference>
<dbReference type="InterPro" id="IPR013783">
    <property type="entry name" value="Ig-like_fold"/>
</dbReference>
<feature type="domain" description="Fibronectin type-III" evidence="17">
    <location>
        <begin position="216"/>
        <end position="302"/>
    </location>
</feature>
<dbReference type="PROSITE" id="PS50056">
    <property type="entry name" value="TYR_PHOSPHATASE_2"/>
    <property type="match status" value="1"/>
</dbReference>
<evidence type="ECO:0000259" key="17">
    <source>
        <dbReference type="PROSITE" id="PS50853"/>
    </source>
</evidence>
<feature type="transmembrane region" description="Helical" evidence="13">
    <location>
        <begin position="1408"/>
        <end position="1432"/>
    </location>
</feature>
<dbReference type="EC" id="3.1.3.48" evidence="2"/>
<protein>
    <recommendedName>
        <fullName evidence="2">protein-tyrosine-phosphatase</fullName>
        <ecNumber evidence="2">3.1.3.48</ecNumber>
    </recommendedName>
</protein>
<keyword evidence="10" id="KW-0325">Glycoprotein</keyword>
<evidence type="ECO:0000256" key="10">
    <source>
        <dbReference type="ARBA" id="ARBA00023180"/>
    </source>
</evidence>
<dbReference type="SMART" id="SM00060">
    <property type="entry name" value="FN3"/>
    <property type="match status" value="13"/>
</dbReference>
<keyword evidence="5" id="KW-0677">Repeat</keyword>
<dbReference type="Pfam" id="PF00102">
    <property type="entry name" value="Y_phosphatase"/>
    <property type="match status" value="1"/>
</dbReference>
<dbReference type="Proteomes" id="UP001108240">
    <property type="component" value="Unplaced"/>
</dbReference>
<name>A0A8C1C345_CYPCA</name>
<feature type="domain" description="Fibronectin type-III" evidence="17">
    <location>
        <begin position="736"/>
        <end position="824"/>
    </location>
</feature>
<feature type="domain" description="Tyrosine specific protein phosphatases" evidence="16">
    <location>
        <begin position="1652"/>
        <end position="1725"/>
    </location>
</feature>
<dbReference type="InterPro" id="IPR029021">
    <property type="entry name" value="Prot-tyrosine_phosphatase-like"/>
</dbReference>
<dbReference type="GO" id="GO:0004725">
    <property type="term" value="F:protein tyrosine phosphatase activity"/>
    <property type="evidence" value="ECO:0007669"/>
    <property type="project" value="UniProtKB-EC"/>
</dbReference>
<evidence type="ECO:0000256" key="9">
    <source>
        <dbReference type="ARBA" id="ARBA00023136"/>
    </source>
</evidence>
<dbReference type="Gene3D" id="3.90.190.10">
    <property type="entry name" value="Protein tyrosine phosphatase superfamily"/>
    <property type="match status" value="1"/>
</dbReference>
<dbReference type="FunFam" id="3.90.190.10:FF:000009">
    <property type="entry name" value="Receptor-type tyrosine-protein phosphatase beta"/>
    <property type="match status" value="1"/>
</dbReference>
<accession>A0A8C1C345</accession>
<comment type="similarity">
    <text evidence="11">Belongs to the protein-tyrosine phosphatase family. Receptor class 3 subfamily.</text>
</comment>
<keyword evidence="7" id="KW-0904">Protein phosphatase</keyword>
<dbReference type="Ensembl" id="ENSCCRT00000045990.2">
    <property type="protein sequence ID" value="ENSCCRP00000042437.2"/>
    <property type="gene ID" value="ENSCCRG00000022622.2"/>
</dbReference>
<dbReference type="CDD" id="cd00063">
    <property type="entry name" value="FN3"/>
    <property type="match status" value="11"/>
</dbReference>
<dbReference type="PANTHER" id="PTHR46957:SF5">
    <property type="entry name" value="PROTEIN-TYROSINE-PHOSPHATASE"/>
    <property type="match status" value="1"/>
</dbReference>
<feature type="domain" description="Fibronectin type-III" evidence="17">
    <location>
        <begin position="396"/>
        <end position="481"/>
    </location>
</feature>
<dbReference type="SMART" id="SM00404">
    <property type="entry name" value="PTPc_motif"/>
    <property type="match status" value="1"/>
</dbReference>
<evidence type="ECO:0000259" key="15">
    <source>
        <dbReference type="PROSITE" id="PS50055"/>
    </source>
</evidence>
<feature type="domain" description="Fibronectin type-III" evidence="17">
    <location>
        <begin position="825"/>
        <end position="913"/>
    </location>
</feature>
<keyword evidence="3 13" id="KW-0812">Transmembrane</keyword>
<evidence type="ECO:0000256" key="6">
    <source>
        <dbReference type="ARBA" id="ARBA00022801"/>
    </source>
</evidence>
<evidence type="ECO:0000313" key="18">
    <source>
        <dbReference type="Ensembl" id="ENSCCRP00000042437.2"/>
    </source>
</evidence>
<dbReference type="InterPro" id="IPR036116">
    <property type="entry name" value="FN3_sf"/>
</dbReference>
<feature type="domain" description="Fibronectin type-III" evidence="17">
    <location>
        <begin position="1089"/>
        <end position="1175"/>
    </location>
</feature>
<sequence>MGQHYLLQASVFRATVLFAVLISIPRGHSDCAVCQYKINPTTSDITIFVGDSSSCSVQNTSITSTQNSITVTGLQPGNTYFFKINCSDVCCGNFSTNYSSSLTITQLKSSVCLNWTGQLSLTNESFTLRPEPVSNLSVHSITVSSVNLSWILPNGISPYYRVAWGADLLLTTIQTSIQISQLEPGNKYSFRVTSVASDNLTEGNAAEISQNTSPAQVENITVLNSSNSSLTVGWPVPLGHVDSYIVNISGAELNTTLSNTTLTNSSVISNLMAGRVYNLTVTTISGVLKNSSNIVLVATKPNPPEAVRVSGQTNVSISLLWLKPLSMDGVTVSYEVSYRSNQSGVNLTLNLTNSLNATLTNLLPGSQYDITVVSIGVKELRSSYVNLSAYTAPNAVQNLAVSAVSTNSVNLTWLPPNGTLSLFSYSINISSPNQTLSTTSNNYQITPLQPGTQYNCSVRTLITAANIFGPSQTIQCNTKPLPVTNLTASPVGTTEMRLSWSRQSDYKSSYQYNVSVNGEQWIQINNESTNVVNLIAGNNYTFTVQTVANGMSSESVAISAFTGLGKASNISAVGTTQSMRVEWRPPDGIVSLYNVKILLNGTVLKMENRTNETIVVFSDLLPGTQYNVIVTSISGPIKQDSDSVSNATLPTPPGEFVTMQSTNSLNISWARPLNMSSVSHYFQLSYRNSTLNCSQNYSSLTGLDAGVQYNIIVRTVGAMGYFSSPQFLTAYTNPTAVTDVRLNEYTETSISLSWQQRDVQQSGYSYLLTFTHPNGIVDQKTVNYTRAQLLSLQSASQYNISIITQTAGGTKSYPQFITACTKPFPVSAVKYDVLNVSAVKLSWSRPQEYHSGFSYQVLVSNCTENSRNLSIVSENITVPDLQPGTLCQFSLYSLACGILGEPVNISVFTKPSTVIPQLDNQGSNHSLLVTWDHPAGGLDMYILNISSEGWSSSKVLNSTECNHTFSQLKAATIFTVTLTTVKAAFRETSHSVNMATYPNRPGEITILLKSSHSVWFRWDEAENMSAGSFNYSLTCWLSYNTSQYLTANNTFLLDGLRSGTSYNVSVATVGPMGFQSESVRVHVTTKPDPVQNLQLGSTTTNNIFVIWAKVEGVPIYVVRVYSEKVENKSTSTTNSMTIYNLMPSTLYNISVQSSTSDNTEGEAVWLQACTDAAPVESVTCIGPDLTFPMLTLSWSPPPGKNQGFEVKLNSSNSETTLSLNHTFTGLKYNTLYKVMLWTVGCGNKSTVKSITCMTGITKPVVPKIRAVSISELQYNKFTLILQSDVFNDSNGPVLYYGVLVYSGTIDCLDKSNSIDRCLLNTYEDWKAKLCSTFLAVVKETGSTSVQIGDGTMWKGYKNGELNAKVSYNFAVIAFTRLKINNDLVDVSNSYYSISEFYQSPITLPENPVVIGGAAAGVGVAALLVVIIIGVVVCRRKQRKDDSTSVPIHSIRQVHCDPIKVEDYEAYYRRQRADSFCGFAEEFEDLRPVGINQSKTVAQAPENKAKNRYNNVLPYDSSRVKLSVLSSPFDDYINASYMPGYTSKKEFIAAQGPLPCTVDDFWRLIWEKNVHTIVMLTKCNEQGRVKCEEYWPAETKHFNNLIVMNTSEITLEDWTLRDFEVKNVKTTESRSVRHFHFTAWPDHGVPETTELLINFRHLVREHMDQYSRHSPTLVHCSAGVGRTGTFIAIDRLIFQIERDGVVDVYGIIHDLRMHRPLMVQTEDQYVFLNQCAMDIIKSRTGNNLDLIYQNTAALTIYENFEPLKKAKNGYHKA</sequence>
<evidence type="ECO:0000256" key="5">
    <source>
        <dbReference type="ARBA" id="ARBA00022737"/>
    </source>
</evidence>
<comment type="subcellular location">
    <subcellularLocation>
        <location evidence="1">Membrane</location>
        <topology evidence="1">Single-pass type I membrane protein</topology>
    </subcellularLocation>
</comment>